<evidence type="ECO:0008006" key="5">
    <source>
        <dbReference type="Google" id="ProtNLM"/>
    </source>
</evidence>
<reference evidence="4" key="1">
    <citation type="submission" date="2018-11" db="EMBL/GenBank/DDBJ databases">
        <title>Genome sequencing of a novel mesophilic and cellulolytic organism within the genus Hungateiclostridium.</title>
        <authorList>
            <person name="Rettenmaier R."/>
            <person name="Liebl W."/>
            <person name="Zverlov V."/>
        </authorList>
    </citation>
    <scope>NUCLEOTIDE SEQUENCE [LARGE SCALE GENOMIC DNA]</scope>
    <source>
        <strain evidence="4">N2K1</strain>
    </source>
</reference>
<keyword evidence="2" id="KW-0812">Transmembrane</keyword>
<gene>
    <name evidence="3" type="ORF">EFD62_06395</name>
</gene>
<name>A0A4Q0I6N5_9FIRM</name>
<keyword evidence="2" id="KW-1133">Transmembrane helix</keyword>
<dbReference type="Proteomes" id="UP000289166">
    <property type="component" value="Unassembled WGS sequence"/>
</dbReference>
<feature type="transmembrane region" description="Helical" evidence="2">
    <location>
        <begin position="152"/>
        <end position="180"/>
    </location>
</feature>
<sequence>MARYTTNIVLNKPDDFVNFIIKDFMNKEGFKYKVYNGENVWQYGNGWLASPQFIKTTYVNGTITIEAWLKFAWLPGVYSGEMDLTGFTGALIKNALKEKINSLINLLQQSLPNEAGLNHQGTEVNDIPNRQNTRPREPIPVKTHDTTSNAKFGLIFGLISLLGLIFPLLGVLFGSLSIVYARRGLNSSKSGMATAGMIIAIIMIIISVLLWFLNILSNIL</sequence>
<keyword evidence="2" id="KW-0472">Membrane</keyword>
<dbReference type="AlphaFoldDB" id="A0A4Q0I6N5"/>
<evidence type="ECO:0000313" key="3">
    <source>
        <dbReference type="EMBL" id="RXE59577.1"/>
    </source>
</evidence>
<feature type="region of interest" description="Disordered" evidence="1">
    <location>
        <begin position="122"/>
        <end position="142"/>
    </location>
</feature>
<accession>A0A4Q0I6N5</accession>
<dbReference type="RefSeq" id="WP_069194156.1">
    <property type="nucleotide sequence ID" value="NZ_RLII01000005.1"/>
</dbReference>
<comment type="caution">
    <text evidence="3">The sequence shown here is derived from an EMBL/GenBank/DDBJ whole genome shotgun (WGS) entry which is preliminary data.</text>
</comment>
<feature type="compositionally biased region" description="Polar residues" evidence="1">
    <location>
        <begin position="122"/>
        <end position="132"/>
    </location>
</feature>
<dbReference type="EMBL" id="RLII01000005">
    <property type="protein sequence ID" value="RXE59577.1"/>
    <property type="molecule type" value="Genomic_DNA"/>
</dbReference>
<proteinExistence type="predicted"/>
<evidence type="ECO:0000256" key="2">
    <source>
        <dbReference type="SAM" id="Phobius"/>
    </source>
</evidence>
<evidence type="ECO:0000313" key="4">
    <source>
        <dbReference type="Proteomes" id="UP000289166"/>
    </source>
</evidence>
<keyword evidence="4" id="KW-1185">Reference proteome</keyword>
<dbReference type="OrthoDB" id="1956119at2"/>
<feature type="transmembrane region" description="Helical" evidence="2">
    <location>
        <begin position="192"/>
        <end position="213"/>
    </location>
</feature>
<organism evidence="3 4">
    <name type="scientific">Acetivibrio mesophilus</name>
    <dbReference type="NCBI Taxonomy" id="2487273"/>
    <lineage>
        <taxon>Bacteria</taxon>
        <taxon>Bacillati</taxon>
        <taxon>Bacillota</taxon>
        <taxon>Clostridia</taxon>
        <taxon>Eubacteriales</taxon>
        <taxon>Oscillospiraceae</taxon>
        <taxon>Acetivibrio</taxon>
    </lineage>
</organism>
<evidence type="ECO:0000256" key="1">
    <source>
        <dbReference type="SAM" id="MobiDB-lite"/>
    </source>
</evidence>
<protein>
    <recommendedName>
        <fullName evidence="5">DUF4190 domain-containing protein</fullName>
    </recommendedName>
</protein>